<evidence type="ECO:0000313" key="5">
    <source>
        <dbReference type="Proteomes" id="UP000655523"/>
    </source>
</evidence>
<keyword evidence="1" id="KW-0808">Transferase</keyword>
<dbReference type="GO" id="GO:0016747">
    <property type="term" value="F:acyltransferase activity, transferring groups other than amino-acyl groups"/>
    <property type="evidence" value="ECO:0007669"/>
    <property type="project" value="InterPro"/>
</dbReference>
<dbReference type="Proteomes" id="UP000655523">
    <property type="component" value="Unassembled WGS sequence"/>
</dbReference>
<dbReference type="InterPro" id="IPR000182">
    <property type="entry name" value="GNAT_dom"/>
</dbReference>
<dbReference type="PANTHER" id="PTHR43877:SF1">
    <property type="entry name" value="ACETYLTRANSFERASE"/>
    <property type="match status" value="1"/>
</dbReference>
<dbReference type="SUPFAM" id="SSF55729">
    <property type="entry name" value="Acyl-CoA N-acyltransferases (Nat)"/>
    <property type="match status" value="1"/>
</dbReference>
<protein>
    <submittedName>
        <fullName evidence="4">GNAT family N-acetyltransferase</fullName>
    </submittedName>
</protein>
<keyword evidence="2" id="KW-0012">Acyltransferase</keyword>
<gene>
    <name evidence="4" type="ORF">GNZ13_50335</name>
</gene>
<proteinExistence type="predicted"/>
<dbReference type="InterPro" id="IPR016181">
    <property type="entry name" value="Acyl_CoA_acyltransferase"/>
</dbReference>
<dbReference type="Pfam" id="PF00583">
    <property type="entry name" value="Acetyltransf_1"/>
    <property type="match status" value="1"/>
</dbReference>
<dbReference type="RefSeq" id="WP_172178952.1">
    <property type="nucleotide sequence ID" value="NZ_WOEZ01000329.1"/>
</dbReference>
<feature type="domain" description="N-acetyltransferase" evidence="3">
    <location>
        <begin position="19"/>
        <end position="172"/>
    </location>
</feature>
<reference evidence="4 5" key="1">
    <citation type="submission" date="2019-11" db="EMBL/GenBank/DDBJ databases">
        <title>Metabolism of dissolved organic matter in forest soils.</title>
        <authorList>
            <person name="Cyle K.T."/>
            <person name="Wilhelm R.C."/>
            <person name="Martinez C.E."/>
        </authorList>
    </citation>
    <scope>NUCLEOTIDE SEQUENCE [LARGE SCALE GENOMIC DNA]</scope>
    <source>
        <strain evidence="4 5">5N</strain>
    </source>
</reference>
<comment type="caution">
    <text evidence="4">The sequence shown here is derived from an EMBL/GenBank/DDBJ whole genome shotgun (WGS) entry which is preliminary data.</text>
</comment>
<accession>A0A972SPQ9</accession>
<keyword evidence="5" id="KW-1185">Reference proteome</keyword>
<dbReference type="AlphaFoldDB" id="A0A972SPQ9"/>
<name>A0A972SPQ9_9BURK</name>
<dbReference type="CDD" id="cd04301">
    <property type="entry name" value="NAT_SF"/>
    <property type="match status" value="1"/>
</dbReference>
<evidence type="ECO:0000313" key="4">
    <source>
        <dbReference type="EMBL" id="NPT62487.1"/>
    </source>
</evidence>
<dbReference type="PANTHER" id="PTHR43877">
    <property type="entry name" value="AMINOALKYLPHOSPHONATE N-ACETYLTRANSFERASE-RELATED-RELATED"/>
    <property type="match status" value="1"/>
</dbReference>
<dbReference type="PROSITE" id="PS51186">
    <property type="entry name" value="GNAT"/>
    <property type="match status" value="1"/>
</dbReference>
<organism evidence="4 5">
    <name type="scientific">Paraburkholderia elongata</name>
    <dbReference type="NCBI Taxonomy" id="2675747"/>
    <lineage>
        <taxon>Bacteria</taxon>
        <taxon>Pseudomonadati</taxon>
        <taxon>Pseudomonadota</taxon>
        <taxon>Betaproteobacteria</taxon>
        <taxon>Burkholderiales</taxon>
        <taxon>Burkholderiaceae</taxon>
        <taxon>Paraburkholderia</taxon>
    </lineage>
</organism>
<evidence type="ECO:0000259" key="3">
    <source>
        <dbReference type="PROSITE" id="PS51186"/>
    </source>
</evidence>
<dbReference type="Gene3D" id="3.40.630.30">
    <property type="match status" value="1"/>
</dbReference>
<evidence type="ECO:0000256" key="1">
    <source>
        <dbReference type="ARBA" id="ARBA00022679"/>
    </source>
</evidence>
<dbReference type="InterPro" id="IPR050832">
    <property type="entry name" value="Bact_Acetyltransf"/>
</dbReference>
<sequence>MTEALRSYPRSIECTGSQIEISRMTSADRSALDRLIDSLPDHDLLFVPRDISHPKVIDAWVRALDNGEVTSLIARNGETVVGCTAIVIDHLSWSRHVGELRVLVTPSSRGTGLGRALIQECFAQALELGIKKLVTQMTIDQHAAIAVFEDLSFKAEALFRHHVADRMGELHDLVVLSHDVDAVAKRHELYGLSDALG</sequence>
<evidence type="ECO:0000256" key="2">
    <source>
        <dbReference type="ARBA" id="ARBA00023315"/>
    </source>
</evidence>
<dbReference type="EMBL" id="WOEZ01000329">
    <property type="protein sequence ID" value="NPT62487.1"/>
    <property type="molecule type" value="Genomic_DNA"/>
</dbReference>